<dbReference type="PANTHER" id="PTHR43677:SF1">
    <property type="entry name" value="ACRYLYL-COA REDUCTASE ACUI-RELATED"/>
    <property type="match status" value="1"/>
</dbReference>
<reference evidence="2 3" key="1">
    <citation type="journal article" date="2019" name="Appl. Microbiol. Biotechnol.">
        <title>Differential efficiency of wild type rhizogenic strains for rol gene transformation of plants.</title>
        <authorList>
            <person name="Desmet S."/>
            <person name="De Keyser E."/>
            <person name="Van Vaerenbergh J."/>
            <person name="Baeyen S."/>
            <person name="Van Huylenbroeck J."/>
            <person name="Geelen D."/>
            <person name="Dhooghe E."/>
        </authorList>
    </citation>
    <scope>NUCLEOTIDE SEQUENCE [LARGE SCALE GENOMIC DNA]</scope>
    <source>
        <strain evidence="2 3">MAFF210266</strain>
    </source>
</reference>
<evidence type="ECO:0000313" key="2">
    <source>
        <dbReference type="EMBL" id="TRA99331.1"/>
    </source>
</evidence>
<dbReference type="InterPro" id="IPR011032">
    <property type="entry name" value="GroES-like_sf"/>
</dbReference>
<protein>
    <submittedName>
        <fullName evidence="2">Alcohol dehydrogenase</fullName>
    </submittedName>
</protein>
<dbReference type="InterPro" id="IPR020843">
    <property type="entry name" value="ER"/>
</dbReference>
<evidence type="ECO:0000313" key="3">
    <source>
        <dbReference type="Proteomes" id="UP000317023"/>
    </source>
</evidence>
<dbReference type="InterPro" id="IPR013154">
    <property type="entry name" value="ADH-like_N"/>
</dbReference>
<organism evidence="2 3">
    <name type="scientific">Agrobacterium tumefaciens</name>
    <dbReference type="NCBI Taxonomy" id="358"/>
    <lineage>
        <taxon>Bacteria</taxon>
        <taxon>Pseudomonadati</taxon>
        <taxon>Pseudomonadota</taxon>
        <taxon>Alphaproteobacteria</taxon>
        <taxon>Hyphomicrobiales</taxon>
        <taxon>Rhizobiaceae</taxon>
        <taxon>Rhizobium/Agrobacterium group</taxon>
        <taxon>Agrobacterium</taxon>
        <taxon>Agrobacterium tumefaciens complex</taxon>
    </lineage>
</organism>
<dbReference type="PANTHER" id="PTHR43677">
    <property type="entry name" value="SHORT-CHAIN DEHYDROGENASE/REDUCTASE"/>
    <property type="match status" value="1"/>
</dbReference>
<evidence type="ECO:0000259" key="1">
    <source>
        <dbReference type="SMART" id="SM00829"/>
    </source>
</evidence>
<dbReference type="EMBL" id="SGOE01000013">
    <property type="protein sequence ID" value="TRA99331.1"/>
    <property type="molecule type" value="Genomic_DNA"/>
</dbReference>
<dbReference type="InterPro" id="IPR013149">
    <property type="entry name" value="ADH-like_C"/>
</dbReference>
<dbReference type="Gene3D" id="3.90.180.10">
    <property type="entry name" value="Medium-chain alcohol dehydrogenases, catalytic domain"/>
    <property type="match status" value="1"/>
</dbReference>
<feature type="domain" description="Enoyl reductase (ER)" evidence="1">
    <location>
        <begin position="49"/>
        <end position="356"/>
    </location>
</feature>
<dbReference type="InterPro" id="IPR051397">
    <property type="entry name" value="Zn-ADH-like_protein"/>
</dbReference>
<dbReference type="SUPFAM" id="SSF51735">
    <property type="entry name" value="NAD(P)-binding Rossmann-fold domains"/>
    <property type="match status" value="1"/>
</dbReference>
<dbReference type="Pfam" id="PF08240">
    <property type="entry name" value="ADH_N"/>
    <property type="match status" value="1"/>
</dbReference>
<dbReference type="Proteomes" id="UP000317023">
    <property type="component" value="Unassembled WGS sequence"/>
</dbReference>
<gene>
    <name evidence="2" type="ORF">EXN61_26485</name>
</gene>
<dbReference type="SMART" id="SM00829">
    <property type="entry name" value="PKS_ER"/>
    <property type="match status" value="1"/>
</dbReference>
<sequence>MRNNPAFGRYPTTVARVFTRGTIRNQIQIGSNTEPGSVTLKAITVSKTGAETHLVLAEHTEPGAAPDEAIVAVRAFSLNNGEVRGALNEGSDGDRPGWDLSGVVQTAPEGSGFHPGDRVVGLVWSGGWAERVAVPTSRLAKIPDDVSFEAASTLPVAGLTAAIALRKKAIGPGSRVLVTAATGGVGIYAIQLAAAAGAHVTAFTRDGSTAEFLRSLGANDIAVGVEAGEKGGPYDLILEGVGGSLLGEALMWLASRGVCVLFGDASEDTLTTFDARRFRLQSGGAYGGTVLYGFFLLEELTRPEGAADGSAILADLAQRLSDRSLRSVIGKTEPWANIDATARELLKRKIAGKAVLTVGG</sequence>
<proteinExistence type="predicted"/>
<dbReference type="AlphaFoldDB" id="A0A546XF67"/>
<dbReference type="Pfam" id="PF00107">
    <property type="entry name" value="ADH_zinc_N"/>
    <property type="match status" value="1"/>
</dbReference>
<dbReference type="InterPro" id="IPR036291">
    <property type="entry name" value="NAD(P)-bd_dom_sf"/>
</dbReference>
<dbReference type="SUPFAM" id="SSF50129">
    <property type="entry name" value="GroES-like"/>
    <property type="match status" value="1"/>
</dbReference>
<name>A0A546XF67_AGRTU</name>
<accession>A0A546XF67</accession>
<dbReference type="GO" id="GO:0043957">
    <property type="term" value="F:acryloyl-CoA reductase (NADPH) activity"/>
    <property type="evidence" value="ECO:0007669"/>
    <property type="project" value="TreeGrafter"/>
</dbReference>
<comment type="caution">
    <text evidence="2">The sequence shown here is derived from an EMBL/GenBank/DDBJ whole genome shotgun (WGS) entry which is preliminary data.</text>
</comment>
<dbReference type="Gene3D" id="3.40.50.720">
    <property type="entry name" value="NAD(P)-binding Rossmann-like Domain"/>
    <property type="match status" value="1"/>
</dbReference>